<keyword evidence="2" id="KW-1185">Reference proteome</keyword>
<dbReference type="RefSeq" id="YP_009006541.1">
    <property type="nucleotide sequence ID" value="NC_023570.1"/>
</dbReference>
<accession>U5PWA0</accession>
<gene>
    <name evidence="1" type="ORF">Petty_44</name>
</gene>
<sequence length="63" mass="6886">MSLLDKVKAVRVQDAEQVLSTAKIVVQSAQALNSTGTYKHKEKVDKALYGASVTLSVLERVLR</sequence>
<dbReference type="EMBL" id="KF669656">
    <property type="protein sequence ID" value="AGY48016.1"/>
    <property type="molecule type" value="Genomic_DNA"/>
</dbReference>
<evidence type="ECO:0000313" key="2">
    <source>
        <dbReference type="Proteomes" id="UP000017654"/>
    </source>
</evidence>
<name>U5PWA0_9CAUD</name>
<evidence type="ECO:0000313" key="1">
    <source>
        <dbReference type="EMBL" id="AGY48016.1"/>
    </source>
</evidence>
<organism evidence="1 2">
    <name type="scientific">Acinetobacter phage Petty</name>
    <dbReference type="NCBI Taxonomy" id="1406779"/>
    <lineage>
        <taxon>Viruses</taxon>
        <taxon>Duplodnaviria</taxon>
        <taxon>Heunggongvirae</taxon>
        <taxon>Uroviricota</taxon>
        <taxon>Caudoviricetes</taxon>
        <taxon>Autographivirales</taxon>
        <taxon>Autoscriptoviridae</taxon>
        <taxon>Beijerinckvirinae</taxon>
        <taxon>Pettyvirus</taxon>
        <taxon>Pettyvirus petty</taxon>
    </lineage>
</organism>
<dbReference type="KEGG" id="vg:18503482"/>
<dbReference type="Proteomes" id="UP000017654">
    <property type="component" value="Segment"/>
</dbReference>
<protein>
    <submittedName>
        <fullName evidence="1">Uncharacterized protein</fullName>
    </submittedName>
</protein>
<reference evidence="1 2" key="1">
    <citation type="journal article" date="2013" name="Genome Announc.">
        <title>Complete Genome of Acinetobacter baumannii Podophage Petty.</title>
        <authorList>
            <person name="Mumm I.P."/>
            <person name="Wood T.L."/>
            <person name="Chamakura K.R."/>
            <person name="Kuty Everett G.F."/>
        </authorList>
    </citation>
    <scope>NUCLEOTIDE SEQUENCE [LARGE SCALE GENOMIC DNA]</scope>
</reference>
<proteinExistence type="predicted"/>
<dbReference type="GeneID" id="18503482"/>